<dbReference type="Pfam" id="PF13620">
    <property type="entry name" value="CarboxypepD_reg"/>
    <property type="match status" value="1"/>
</dbReference>
<name>A0A9X3X8S4_9BACT</name>
<dbReference type="InterPro" id="IPR008969">
    <property type="entry name" value="CarboxyPept-like_regulatory"/>
</dbReference>
<organism evidence="2 3">
    <name type="scientific">Polyangium jinanense</name>
    <dbReference type="NCBI Taxonomy" id="2829994"/>
    <lineage>
        <taxon>Bacteria</taxon>
        <taxon>Pseudomonadati</taxon>
        <taxon>Myxococcota</taxon>
        <taxon>Polyangia</taxon>
        <taxon>Polyangiales</taxon>
        <taxon>Polyangiaceae</taxon>
        <taxon>Polyangium</taxon>
    </lineage>
</organism>
<evidence type="ECO:0000256" key="1">
    <source>
        <dbReference type="SAM" id="SignalP"/>
    </source>
</evidence>
<keyword evidence="3" id="KW-1185">Reference proteome</keyword>
<evidence type="ECO:0000313" key="2">
    <source>
        <dbReference type="EMBL" id="MDC3984880.1"/>
    </source>
</evidence>
<dbReference type="RefSeq" id="WP_272425066.1">
    <property type="nucleotide sequence ID" value="NZ_JAGTJJ010000024.1"/>
</dbReference>
<keyword evidence="2" id="KW-0378">Hydrolase</keyword>
<dbReference type="EMBL" id="JAGTJJ010000024">
    <property type="protein sequence ID" value="MDC3984880.1"/>
    <property type="molecule type" value="Genomic_DNA"/>
</dbReference>
<proteinExistence type="predicted"/>
<keyword evidence="2" id="KW-0121">Carboxypeptidase</keyword>
<keyword evidence="2" id="KW-0645">Protease</keyword>
<protein>
    <submittedName>
        <fullName evidence="2">Carboxypeptidase regulatory-like domain-containing protein</fullName>
    </submittedName>
</protein>
<accession>A0A9X3X8S4</accession>
<dbReference type="Gene3D" id="2.60.40.1120">
    <property type="entry name" value="Carboxypeptidase-like, regulatory domain"/>
    <property type="match status" value="1"/>
</dbReference>
<dbReference type="SUPFAM" id="SSF49464">
    <property type="entry name" value="Carboxypeptidase regulatory domain-like"/>
    <property type="match status" value="1"/>
</dbReference>
<dbReference type="SUPFAM" id="SSF49503">
    <property type="entry name" value="Cupredoxins"/>
    <property type="match status" value="1"/>
</dbReference>
<dbReference type="AlphaFoldDB" id="A0A9X3X8S4"/>
<gene>
    <name evidence="2" type="ORF">KEG57_30650</name>
</gene>
<keyword evidence="1" id="KW-0732">Signal</keyword>
<feature type="chain" id="PRO_5040824289" evidence="1">
    <location>
        <begin position="21"/>
        <end position="273"/>
    </location>
</feature>
<dbReference type="GO" id="GO:0004180">
    <property type="term" value="F:carboxypeptidase activity"/>
    <property type="evidence" value="ECO:0007669"/>
    <property type="project" value="UniProtKB-KW"/>
</dbReference>
<comment type="caution">
    <text evidence="2">The sequence shown here is derived from an EMBL/GenBank/DDBJ whole genome shotgun (WGS) entry which is preliminary data.</text>
</comment>
<dbReference type="Proteomes" id="UP001151081">
    <property type="component" value="Unassembled WGS sequence"/>
</dbReference>
<sequence>MTSHRTAWIVPSVVMLVALAAGCQNQKETGSSPSPAASAAASAAPAGKLGSATLRGEVRFTGQPPEMKVPAKRAQATDVCKDKQLVHDAVIVQGGKLKDVLVRIAPKSFDGRYDVPPAATVDQLDCMYVPRIQGVLSGQEVVVKNSDRTLHNVHTYLGAETVFNDATAMGSPPIAKRLPPSGIVRFGCDIHPWMRSFVVVTDHPFFAVSGADGAFRIDRVPAGKYKLEAFHARYGVKTQEVTVTDGQTLEVAFSFDGTESEPPENQGELQGLW</sequence>
<evidence type="ECO:0000313" key="3">
    <source>
        <dbReference type="Proteomes" id="UP001151081"/>
    </source>
</evidence>
<feature type="signal peptide" evidence="1">
    <location>
        <begin position="1"/>
        <end position="20"/>
    </location>
</feature>
<dbReference type="InterPro" id="IPR008972">
    <property type="entry name" value="Cupredoxin"/>
</dbReference>
<reference evidence="2 3" key="1">
    <citation type="submission" date="2021-04" db="EMBL/GenBank/DDBJ databases">
        <title>Genome analysis of Polyangium sp.</title>
        <authorList>
            <person name="Li Y."/>
            <person name="Wang J."/>
        </authorList>
    </citation>
    <scope>NUCLEOTIDE SEQUENCE [LARGE SCALE GENOMIC DNA]</scope>
    <source>
        <strain evidence="2 3">SDU14</strain>
    </source>
</reference>
<dbReference type="Gene3D" id="2.60.40.420">
    <property type="entry name" value="Cupredoxins - blue copper proteins"/>
    <property type="match status" value="1"/>
</dbReference>
<dbReference type="PROSITE" id="PS51257">
    <property type="entry name" value="PROKAR_LIPOPROTEIN"/>
    <property type="match status" value="1"/>
</dbReference>